<sequence length="109" mass="13161">MTDKDNLNLDDYMQDMDLEDMGRMDMPMMQCPIMQCPMMQCPMMNYMGGPMYMNPKKHKGGHHQWNLEDLYEKDEDMDCSSDDKEGYYYKKSMEKDGHDWCPHPYYKKK</sequence>
<organism evidence="1 2">
    <name type="scientific">Lutispora thermophila DSM 19022</name>
    <dbReference type="NCBI Taxonomy" id="1122184"/>
    <lineage>
        <taxon>Bacteria</taxon>
        <taxon>Bacillati</taxon>
        <taxon>Bacillota</taxon>
        <taxon>Clostridia</taxon>
        <taxon>Lutisporales</taxon>
        <taxon>Lutisporaceae</taxon>
        <taxon>Lutispora</taxon>
    </lineage>
</organism>
<evidence type="ECO:0000313" key="2">
    <source>
        <dbReference type="Proteomes" id="UP000184442"/>
    </source>
</evidence>
<evidence type="ECO:0000313" key="1">
    <source>
        <dbReference type="EMBL" id="SHJ08267.1"/>
    </source>
</evidence>
<dbReference type="Proteomes" id="UP000184442">
    <property type="component" value="Unassembled WGS sequence"/>
</dbReference>
<gene>
    <name evidence="1" type="ORF">SAMN02745176_02342</name>
</gene>
<keyword evidence="2" id="KW-1185">Reference proteome</keyword>
<name>A0A1M6GEB5_9FIRM</name>
<accession>A0A1M6GEB5</accession>
<proteinExistence type="predicted"/>
<reference evidence="1 2" key="1">
    <citation type="submission" date="2016-11" db="EMBL/GenBank/DDBJ databases">
        <authorList>
            <person name="Jaros S."/>
            <person name="Januszkiewicz K."/>
            <person name="Wedrychowicz H."/>
        </authorList>
    </citation>
    <scope>NUCLEOTIDE SEQUENCE [LARGE SCALE GENOMIC DNA]</scope>
    <source>
        <strain evidence="1 2">DSM 19022</strain>
    </source>
</reference>
<dbReference type="EMBL" id="FQZS01000015">
    <property type="protein sequence ID" value="SHJ08267.1"/>
    <property type="molecule type" value="Genomic_DNA"/>
</dbReference>
<dbReference type="AlphaFoldDB" id="A0A1M6GEB5"/>
<protein>
    <submittedName>
        <fullName evidence="1">Uncharacterized protein</fullName>
    </submittedName>
</protein>
<dbReference type="STRING" id="1122184.SAMN02745176_02342"/>